<evidence type="ECO:0000256" key="2">
    <source>
        <dbReference type="SAM" id="Coils"/>
    </source>
</evidence>
<dbReference type="PROSITE" id="PS50082">
    <property type="entry name" value="WD_REPEATS_2"/>
    <property type="match status" value="2"/>
</dbReference>
<accession>A0A2J7R3M8</accession>
<feature type="coiled-coil region" evidence="2">
    <location>
        <begin position="1132"/>
        <end position="1159"/>
    </location>
</feature>
<dbReference type="Gene3D" id="1.10.287.1490">
    <property type="match status" value="1"/>
</dbReference>
<keyword evidence="4" id="KW-1185">Reference proteome</keyword>
<dbReference type="PROSITE" id="PS50294">
    <property type="entry name" value="WD_REPEATS_REGION"/>
    <property type="match status" value="1"/>
</dbReference>
<gene>
    <name evidence="3" type="primary">CFAP57</name>
    <name evidence="3" type="ORF">B7P43_G04133</name>
</gene>
<sequence>MSASTIQPRIFYGLKNGIIGSASYISENEILYPAGGVLIVHNYTQKLQRYIKLEEKDKHVNIICVSPSRKVAAVAERGGKPSISIYDLTTLKKKNILRQLTETAAQEYVSLSFSFDGKFLAAIVGDPDWTLIYFQWEKGKIDSMTKARNPTTSGHVTQVACNPTDSSVLVIVGLQLFRLLCATEKTWRQYGWSKADSLNITSVAWLTFDSVIAGTSNGNLLLVENGELKAIYRAMDLTDINMKLHTDFLMFTRAVSVSALRLVVSRDHVPHPELAVRALINFTKGFAFACGSGMVHLFERETSSKYSKRNVFLIPEPEFQEPGKEDLNTVQALSISPQEDQLLATAMWSQMFSVKLWVSSRPTFVMLQAQEIPFKIVGEQLHYGPITGLSVCAWKPLFMTCGQLDRTVSVWNYETGMQELMKRYQDEIFSAAIHPTGLYALIGFSDKLRFMVMTLDDMRPCREFSIRGCRECCFSNDGHLFAAVNGNTIQVYSSVSFENMHNLKGHNGMIRALVWTQQDMKLVSCGTEGALYEWDMSSGTRIGEIITKGCIFSSAAATTDGKTSFGTGIDGSLMEVTGSTITQTINLTGQQLDCIVLSRSNQMMFLAAHNGSVLSVKYPLQEPVQYTDHNMHSHPITRMCMSCDGLTLITCSMDGTICIWKVAPTKGRTVEMDREFQPSTDVLISKADLLDKIQLIKDLSVRMHELESEQAYKAQKSDSLHAQEVKELQEGYCQAIKELKEKNEQLESDHTAELNSSNENMSKMKEAHEQAIMALEANFNEKLIVEYNKYQTLEAHTNKISEDYERKLQELSRQRKDELSSTTEQYKTQLAQCNLLIAELHNEVDRRIRENEATTQHIEDDADHEIVELKTGYEKLLHEERETNLRLRGETGVMRKKFVSAQREIEEFRLHVYTLQQEQQRLEQTTARLQHDVSELKREMKERDSTIQDKEKQIYDLKRKNQEMEKFKFVLNYKITELKNQTEPKDQEIRARREQIQEMDAELENLQRLNTSLELQLAEVRGKLKATGKELMSERERNQEARTLFRHIRFDLHNASGLIQEPKELKDTVKHLHHKYGQDTGFIRSQGQDVKAQMEFMRQREHLEHTVASLKRQVYKSTSAKRDNVSKIMHENTTLIIELNDLRKELKAAHKKISDMESILGTSSRYTNPKEAQARLQRAVQSHEDIHTKIKVSLFDDWKEAHITRLGRIRSLCQLVFTTRNLWTD</sequence>
<dbReference type="Gene3D" id="2.130.10.10">
    <property type="entry name" value="YVTN repeat-like/Quinoprotein amine dehydrogenase"/>
    <property type="match status" value="2"/>
</dbReference>
<evidence type="ECO:0000313" key="3">
    <source>
        <dbReference type="EMBL" id="PNF35437.1"/>
    </source>
</evidence>
<dbReference type="STRING" id="105785.A0A2J7R3M8"/>
<keyword evidence="2" id="KW-0175">Coiled coil</keyword>
<dbReference type="EMBL" id="NEVH01007818">
    <property type="protein sequence ID" value="PNF35437.1"/>
    <property type="molecule type" value="Genomic_DNA"/>
</dbReference>
<dbReference type="InterPro" id="IPR015943">
    <property type="entry name" value="WD40/YVTN_repeat-like_dom_sf"/>
</dbReference>
<feature type="repeat" description="WD" evidence="1">
    <location>
        <begin position="503"/>
        <end position="544"/>
    </location>
</feature>
<dbReference type="InterPro" id="IPR052993">
    <property type="entry name" value="CFA-57"/>
</dbReference>
<dbReference type="InterPro" id="IPR001680">
    <property type="entry name" value="WD40_rpt"/>
</dbReference>
<evidence type="ECO:0000313" key="4">
    <source>
        <dbReference type="Proteomes" id="UP000235965"/>
    </source>
</evidence>
<evidence type="ECO:0000256" key="1">
    <source>
        <dbReference type="PROSITE-ProRule" id="PRU00221"/>
    </source>
</evidence>
<dbReference type="SMART" id="SM00320">
    <property type="entry name" value="WD40"/>
    <property type="match status" value="6"/>
</dbReference>
<dbReference type="SUPFAM" id="SSF69322">
    <property type="entry name" value="Tricorn protease domain 2"/>
    <property type="match status" value="1"/>
</dbReference>
<dbReference type="OrthoDB" id="10251741at2759"/>
<feature type="repeat" description="WD" evidence="1">
    <location>
        <begin position="629"/>
        <end position="662"/>
    </location>
</feature>
<keyword evidence="1" id="KW-0853">WD repeat</keyword>
<proteinExistence type="predicted"/>
<keyword evidence="3" id="KW-0966">Cell projection</keyword>
<dbReference type="Proteomes" id="UP000235965">
    <property type="component" value="Unassembled WGS sequence"/>
</dbReference>
<dbReference type="Pfam" id="PF00400">
    <property type="entry name" value="WD40"/>
    <property type="match status" value="2"/>
</dbReference>
<dbReference type="InterPro" id="IPR036322">
    <property type="entry name" value="WD40_repeat_dom_sf"/>
</dbReference>
<feature type="coiled-coil region" evidence="2">
    <location>
        <begin position="722"/>
        <end position="821"/>
    </location>
</feature>
<organism evidence="3 4">
    <name type="scientific">Cryptotermes secundus</name>
    <dbReference type="NCBI Taxonomy" id="105785"/>
    <lineage>
        <taxon>Eukaryota</taxon>
        <taxon>Metazoa</taxon>
        <taxon>Ecdysozoa</taxon>
        <taxon>Arthropoda</taxon>
        <taxon>Hexapoda</taxon>
        <taxon>Insecta</taxon>
        <taxon>Pterygota</taxon>
        <taxon>Neoptera</taxon>
        <taxon>Polyneoptera</taxon>
        <taxon>Dictyoptera</taxon>
        <taxon>Blattodea</taxon>
        <taxon>Blattoidea</taxon>
        <taxon>Termitoidae</taxon>
        <taxon>Kalotermitidae</taxon>
        <taxon>Cryptotermitinae</taxon>
        <taxon>Cryptotermes</taxon>
    </lineage>
</organism>
<comment type="caution">
    <text evidence="3">The sequence shown here is derived from an EMBL/GenBank/DDBJ whole genome shotgun (WGS) entry which is preliminary data.</text>
</comment>
<name>A0A2J7R3M8_9NEOP</name>
<keyword evidence="3" id="KW-0282">Flagellum</keyword>
<feature type="coiled-coil region" evidence="2">
    <location>
        <begin position="915"/>
        <end position="1023"/>
    </location>
</feature>
<keyword evidence="3" id="KW-0969">Cilium</keyword>
<protein>
    <submittedName>
        <fullName evidence="3">Cilia-and flagella-associated protein 57</fullName>
    </submittedName>
</protein>
<dbReference type="SUPFAM" id="SSF50978">
    <property type="entry name" value="WD40 repeat-like"/>
    <property type="match status" value="1"/>
</dbReference>
<reference evidence="3 4" key="1">
    <citation type="submission" date="2017-12" db="EMBL/GenBank/DDBJ databases">
        <title>Hemimetabolous genomes reveal molecular basis of termite eusociality.</title>
        <authorList>
            <person name="Harrison M.C."/>
            <person name="Jongepier E."/>
            <person name="Robertson H.M."/>
            <person name="Arning N."/>
            <person name="Bitard-Feildel T."/>
            <person name="Chao H."/>
            <person name="Childers C.P."/>
            <person name="Dinh H."/>
            <person name="Doddapaneni H."/>
            <person name="Dugan S."/>
            <person name="Gowin J."/>
            <person name="Greiner C."/>
            <person name="Han Y."/>
            <person name="Hu H."/>
            <person name="Hughes D.S.T."/>
            <person name="Huylmans A.-K."/>
            <person name="Kemena C."/>
            <person name="Kremer L.P.M."/>
            <person name="Lee S.L."/>
            <person name="Lopez-Ezquerra A."/>
            <person name="Mallet L."/>
            <person name="Monroy-Kuhn J.M."/>
            <person name="Moser A."/>
            <person name="Murali S.C."/>
            <person name="Muzny D.M."/>
            <person name="Otani S."/>
            <person name="Piulachs M.-D."/>
            <person name="Poelchau M."/>
            <person name="Qu J."/>
            <person name="Schaub F."/>
            <person name="Wada-Katsumata A."/>
            <person name="Worley K.C."/>
            <person name="Xie Q."/>
            <person name="Ylla G."/>
            <person name="Poulsen M."/>
            <person name="Gibbs R.A."/>
            <person name="Schal C."/>
            <person name="Richards S."/>
            <person name="Belles X."/>
            <person name="Korb J."/>
            <person name="Bornberg-Bauer E."/>
        </authorList>
    </citation>
    <scope>NUCLEOTIDE SEQUENCE [LARGE SCALE GENOMIC DNA]</scope>
    <source>
        <tissue evidence="3">Whole body</tissue>
    </source>
</reference>
<dbReference type="AlphaFoldDB" id="A0A2J7R3M8"/>
<dbReference type="PANTHER" id="PTHR32215:SF0">
    <property type="entry name" value="CILIA- AND FLAGELLA-ASSOCIATED PROTEIN 57"/>
    <property type="match status" value="1"/>
</dbReference>
<dbReference type="PANTHER" id="PTHR32215">
    <property type="entry name" value="CILIA- AND FLAGELLA-ASSOCIATED PROTEIN 57"/>
    <property type="match status" value="1"/>
</dbReference>
<dbReference type="InParanoid" id="A0A2J7R3M8"/>
<dbReference type="FunCoup" id="A0A2J7R3M8">
    <property type="interactions" value="10"/>
</dbReference>